<name>A0ABQ4P366_SHECO</name>
<gene>
    <name evidence="1" type="ORF">TUM3794_24130</name>
</gene>
<dbReference type="EMBL" id="BPEU01000016">
    <property type="protein sequence ID" value="GIU41937.1"/>
    <property type="molecule type" value="Genomic_DNA"/>
</dbReference>
<protein>
    <submittedName>
        <fullName evidence="1">Uncharacterized protein</fullName>
    </submittedName>
</protein>
<reference evidence="1 2" key="1">
    <citation type="submission" date="2021-05" db="EMBL/GenBank/DDBJ databases">
        <title>Molecular characterization for Shewanella algae harboring chromosomal blaOXA-55-like strains isolated from clinical and environment sample.</title>
        <authorList>
            <person name="Ohama Y."/>
            <person name="Aoki K."/>
            <person name="Harada S."/>
            <person name="Moriya K."/>
            <person name="Ishii Y."/>
            <person name="Tateda K."/>
        </authorList>
    </citation>
    <scope>NUCLEOTIDE SEQUENCE [LARGE SCALE GENOMIC DNA]</scope>
    <source>
        <strain evidence="1 2">MBTL60-118</strain>
    </source>
</reference>
<dbReference type="Proteomes" id="UP000773469">
    <property type="component" value="Unassembled WGS sequence"/>
</dbReference>
<evidence type="ECO:0000313" key="2">
    <source>
        <dbReference type="Proteomes" id="UP000773469"/>
    </source>
</evidence>
<proteinExistence type="predicted"/>
<organism evidence="1 2">
    <name type="scientific">Shewanella colwelliana</name>
    <name type="common">Alteromonas colwelliana</name>
    <dbReference type="NCBI Taxonomy" id="23"/>
    <lineage>
        <taxon>Bacteria</taxon>
        <taxon>Pseudomonadati</taxon>
        <taxon>Pseudomonadota</taxon>
        <taxon>Gammaproteobacteria</taxon>
        <taxon>Alteromonadales</taxon>
        <taxon>Shewanellaceae</taxon>
        <taxon>Shewanella</taxon>
    </lineage>
</organism>
<comment type="caution">
    <text evidence="1">The sequence shown here is derived from an EMBL/GenBank/DDBJ whole genome shotgun (WGS) entry which is preliminary data.</text>
</comment>
<sequence length="66" mass="7807">MDKSNTVEHQSSMYNCQEHELGDLFLTMQTLQNNRVTQANDNAVICKHTQARTEYLHFFDKKQNLF</sequence>
<keyword evidence="2" id="KW-1185">Reference proteome</keyword>
<evidence type="ECO:0000313" key="1">
    <source>
        <dbReference type="EMBL" id="GIU41937.1"/>
    </source>
</evidence>
<accession>A0ABQ4P366</accession>